<dbReference type="Proteomes" id="UP000295122">
    <property type="component" value="Unassembled WGS sequence"/>
</dbReference>
<evidence type="ECO:0000259" key="2">
    <source>
        <dbReference type="PROSITE" id="PS51199"/>
    </source>
</evidence>
<sequence>MTTEAVNPKVFEFFEKRGIGPETVTRTGIYSARRRRDGDDQSFATEPDPNGNIIAFPFFERGEVVAEKYRAPGKKFYQRPKPRKTFYNSDILDDPALAASTAALVITEGEMDALSVIEAGYPFAVSVPDGAPPARDKNGRLIAVPENADDVDPENDDKFAFVFNNWDRLQRVKRIVIAVDNDEPGTRLAAELVRRLGRVRCSFVAYPEGCKDLNDVLLHHGPGHVINLISQARPYPVRGLYTLSEFPPEPELRPVSTGWPELDAHVLVYHPSLMVITGFANAGKTSFATQMVAQLASQHRWNAAIASFEMRVNPFIRDALIAGYLQRPRPWSNEEKARGRAWVEQHFTFIAPDPESDDDTNLDWLIEKAEAAVIRHGARVLLLDPWNEVDHARKADETHTEYVGRALRRLKTFARRFDVLVIIVAHPSKGATFKSDKDLSLYDVADSAHFANKADQGLILVKGREEGTSTILVKKIRYQPETGRPGEIPLKFDLRTRLFTSPDPEIGGDDGDDGDDLWRRR</sequence>
<dbReference type="InterPro" id="IPR007694">
    <property type="entry name" value="DNA_helicase_DnaB-like_C"/>
</dbReference>
<dbReference type="PROSITE" id="PS51199">
    <property type="entry name" value="SF4_HELICASE"/>
    <property type="match status" value="1"/>
</dbReference>
<proteinExistence type="predicted"/>
<dbReference type="GO" id="GO:0006260">
    <property type="term" value="P:DNA replication"/>
    <property type="evidence" value="ECO:0007669"/>
    <property type="project" value="InterPro"/>
</dbReference>
<evidence type="ECO:0000256" key="1">
    <source>
        <dbReference type="SAM" id="MobiDB-lite"/>
    </source>
</evidence>
<dbReference type="PANTHER" id="PTHR12873:SF0">
    <property type="entry name" value="TWINKLE MTDNA HELICASE"/>
    <property type="match status" value="1"/>
</dbReference>
<gene>
    <name evidence="3" type="ORF">EV668_3166</name>
</gene>
<feature type="domain" description="SF4 helicase" evidence="2">
    <location>
        <begin position="248"/>
        <end position="506"/>
    </location>
</feature>
<dbReference type="GO" id="GO:0043139">
    <property type="term" value="F:5'-3' DNA helicase activity"/>
    <property type="evidence" value="ECO:0007669"/>
    <property type="project" value="InterPro"/>
</dbReference>
<keyword evidence="4" id="KW-1185">Reference proteome</keyword>
<dbReference type="InterPro" id="IPR027417">
    <property type="entry name" value="P-loop_NTPase"/>
</dbReference>
<dbReference type="Pfam" id="PF03796">
    <property type="entry name" value="DnaB_C"/>
    <property type="match status" value="1"/>
</dbReference>
<evidence type="ECO:0000313" key="3">
    <source>
        <dbReference type="EMBL" id="TDR90318.1"/>
    </source>
</evidence>
<dbReference type="InterPro" id="IPR034154">
    <property type="entry name" value="TOPRIM_DnaG/twinkle"/>
</dbReference>
<dbReference type="InterPro" id="IPR006171">
    <property type="entry name" value="TOPRIM_dom"/>
</dbReference>
<dbReference type="InterPro" id="IPR027032">
    <property type="entry name" value="Twinkle-like"/>
</dbReference>
<dbReference type="SUPFAM" id="SSF52540">
    <property type="entry name" value="P-loop containing nucleoside triphosphate hydrolases"/>
    <property type="match status" value="1"/>
</dbReference>
<organism evidence="3 4">
    <name type="scientific">Enterovirga rhinocerotis</name>
    <dbReference type="NCBI Taxonomy" id="1339210"/>
    <lineage>
        <taxon>Bacteria</taxon>
        <taxon>Pseudomonadati</taxon>
        <taxon>Pseudomonadota</taxon>
        <taxon>Alphaproteobacteria</taxon>
        <taxon>Hyphomicrobiales</taxon>
        <taxon>Methylobacteriaceae</taxon>
        <taxon>Enterovirga</taxon>
    </lineage>
</organism>
<name>A0A4R7BWM5_9HYPH</name>
<dbReference type="CDD" id="cd01029">
    <property type="entry name" value="TOPRIM_primases"/>
    <property type="match status" value="1"/>
</dbReference>
<accession>A0A4R7BWM5</accession>
<dbReference type="PANTHER" id="PTHR12873">
    <property type="entry name" value="T7-LIKE MITOCHONDRIAL DNA HELICASE"/>
    <property type="match status" value="1"/>
</dbReference>
<feature type="region of interest" description="Disordered" evidence="1">
    <location>
        <begin position="499"/>
        <end position="521"/>
    </location>
</feature>
<dbReference type="Gene3D" id="3.40.1360.10">
    <property type="match status" value="1"/>
</dbReference>
<dbReference type="GO" id="GO:0005524">
    <property type="term" value="F:ATP binding"/>
    <property type="evidence" value="ECO:0007669"/>
    <property type="project" value="InterPro"/>
</dbReference>
<dbReference type="Pfam" id="PF13662">
    <property type="entry name" value="Toprim_4"/>
    <property type="match status" value="1"/>
</dbReference>
<dbReference type="GO" id="GO:0003697">
    <property type="term" value="F:single-stranded DNA binding"/>
    <property type="evidence" value="ECO:0007669"/>
    <property type="project" value="InterPro"/>
</dbReference>
<evidence type="ECO:0000313" key="4">
    <source>
        <dbReference type="Proteomes" id="UP000295122"/>
    </source>
</evidence>
<dbReference type="SUPFAM" id="SSF56731">
    <property type="entry name" value="DNA primase core"/>
    <property type="match status" value="1"/>
</dbReference>
<protein>
    <submittedName>
        <fullName evidence="3">Twinkle protein</fullName>
    </submittedName>
</protein>
<dbReference type="OrthoDB" id="1038270at2"/>
<dbReference type="AlphaFoldDB" id="A0A4R7BWM5"/>
<dbReference type="Gene3D" id="3.40.50.300">
    <property type="entry name" value="P-loop containing nucleotide triphosphate hydrolases"/>
    <property type="match status" value="1"/>
</dbReference>
<dbReference type="EMBL" id="SNZR01000013">
    <property type="protein sequence ID" value="TDR90318.1"/>
    <property type="molecule type" value="Genomic_DNA"/>
</dbReference>
<reference evidence="3 4" key="1">
    <citation type="submission" date="2019-03" db="EMBL/GenBank/DDBJ databases">
        <title>Genomic Encyclopedia of Type Strains, Phase IV (KMG-IV): sequencing the most valuable type-strain genomes for metagenomic binning, comparative biology and taxonomic classification.</title>
        <authorList>
            <person name="Goeker M."/>
        </authorList>
    </citation>
    <scope>NUCLEOTIDE SEQUENCE [LARGE SCALE GENOMIC DNA]</scope>
    <source>
        <strain evidence="3 4">DSM 25903</strain>
    </source>
</reference>
<comment type="caution">
    <text evidence="3">The sequence shown here is derived from an EMBL/GenBank/DDBJ whole genome shotgun (WGS) entry which is preliminary data.</text>
</comment>
<feature type="compositionally biased region" description="Acidic residues" evidence="1">
    <location>
        <begin position="506"/>
        <end position="515"/>
    </location>
</feature>
<dbReference type="RefSeq" id="WP_133771611.1">
    <property type="nucleotide sequence ID" value="NZ_SNZR01000013.1"/>
</dbReference>